<dbReference type="EMBL" id="MSCN01000001">
    <property type="protein sequence ID" value="PQJ78548.1"/>
    <property type="molecule type" value="Genomic_DNA"/>
</dbReference>
<dbReference type="Pfam" id="PF07494">
    <property type="entry name" value="Reg_prop"/>
    <property type="match status" value="1"/>
</dbReference>
<dbReference type="RefSeq" id="WP_105015140.1">
    <property type="nucleotide sequence ID" value="NZ_MSCN01000001.1"/>
</dbReference>
<dbReference type="InterPro" id="IPR010559">
    <property type="entry name" value="Sig_transdc_His_kin_internal"/>
</dbReference>
<dbReference type="InterPro" id="IPR015943">
    <property type="entry name" value="WD40/YVTN_repeat-like_dom_sf"/>
</dbReference>
<comment type="caution">
    <text evidence="4">The sequence shown here is derived from an EMBL/GenBank/DDBJ whole genome shotgun (WGS) entry which is preliminary data.</text>
</comment>
<evidence type="ECO:0000256" key="1">
    <source>
        <dbReference type="SAM" id="Coils"/>
    </source>
</evidence>
<dbReference type="Gene3D" id="2.130.10.10">
    <property type="entry name" value="YVTN repeat-like/Quinoprotein amine dehydrogenase"/>
    <property type="match status" value="3"/>
</dbReference>
<dbReference type="PANTHER" id="PTHR34220">
    <property type="entry name" value="SENSOR HISTIDINE KINASE YPDA"/>
    <property type="match status" value="1"/>
</dbReference>
<accession>A0A2S7WLR7</accession>
<evidence type="ECO:0000313" key="4">
    <source>
        <dbReference type="EMBL" id="PQJ78548.1"/>
    </source>
</evidence>
<reference evidence="4 5" key="1">
    <citation type="submission" date="2016-12" db="EMBL/GenBank/DDBJ databases">
        <title>Trade-off between light-utilization and light-protection in marine flavobacteria.</title>
        <authorList>
            <person name="Kumagai Y."/>
            <person name="Yoshizawa S."/>
            <person name="Kogure K."/>
            <person name="Iwasaki W."/>
        </authorList>
    </citation>
    <scope>NUCLEOTIDE SEQUENCE [LARGE SCALE GENOMIC DNA]</scope>
    <source>
        <strain evidence="4 5">NBRC 108759</strain>
    </source>
</reference>
<organism evidence="4 5">
    <name type="scientific">Polaribacter porphyrae</name>
    <dbReference type="NCBI Taxonomy" id="1137780"/>
    <lineage>
        <taxon>Bacteria</taxon>
        <taxon>Pseudomonadati</taxon>
        <taxon>Bacteroidota</taxon>
        <taxon>Flavobacteriia</taxon>
        <taxon>Flavobacteriales</taxon>
        <taxon>Flavobacteriaceae</taxon>
    </lineage>
</organism>
<dbReference type="Gene3D" id="2.60.40.10">
    <property type="entry name" value="Immunoglobulins"/>
    <property type="match status" value="1"/>
</dbReference>
<keyword evidence="5" id="KW-1185">Reference proteome</keyword>
<gene>
    <name evidence="4" type="ORF">BTO18_04815</name>
</gene>
<dbReference type="Pfam" id="PF06580">
    <property type="entry name" value="His_kinase"/>
    <property type="match status" value="1"/>
</dbReference>
<dbReference type="GO" id="GO:0000155">
    <property type="term" value="F:phosphorelay sensor kinase activity"/>
    <property type="evidence" value="ECO:0007669"/>
    <property type="project" value="InterPro"/>
</dbReference>
<dbReference type="SUPFAM" id="SSF55874">
    <property type="entry name" value="ATPase domain of HSP90 chaperone/DNA topoisomerase II/histidine kinase"/>
    <property type="match status" value="1"/>
</dbReference>
<evidence type="ECO:0000256" key="2">
    <source>
        <dbReference type="SAM" id="Phobius"/>
    </source>
</evidence>
<feature type="transmembrane region" description="Helical" evidence="2">
    <location>
        <begin position="693"/>
        <end position="711"/>
    </location>
</feature>
<name>A0A2S7WLR7_9FLAO</name>
<evidence type="ECO:0000313" key="5">
    <source>
        <dbReference type="Proteomes" id="UP000238882"/>
    </source>
</evidence>
<dbReference type="AlphaFoldDB" id="A0A2S7WLR7"/>
<keyword evidence="2" id="KW-1133">Transmembrane helix</keyword>
<keyword evidence="2" id="KW-0472">Membrane</keyword>
<dbReference type="OrthoDB" id="9809670at2"/>
<dbReference type="InterPro" id="IPR011110">
    <property type="entry name" value="Reg_prop"/>
</dbReference>
<protein>
    <recommendedName>
        <fullName evidence="3">Signal transduction histidine kinase internal region domain-containing protein</fullName>
    </recommendedName>
</protein>
<evidence type="ECO:0000259" key="3">
    <source>
        <dbReference type="Pfam" id="PF06580"/>
    </source>
</evidence>
<feature type="coiled-coil region" evidence="1">
    <location>
        <begin position="728"/>
        <end position="755"/>
    </location>
</feature>
<dbReference type="GO" id="GO:0016020">
    <property type="term" value="C:membrane"/>
    <property type="evidence" value="ECO:0007669"/>
    <property type="project" value="InterPro"/>
</dbReference>
<keyword evidence="1" id="KW-0175">Coiled coil</keyword>
<dbReference type="InterPro" id="IPR036890">
    <property type="entry name" value="HATPase_C_sf"/>
</dbReference>
<feature type="domain" description="Signal transduction histidine kinase internal region" evidence="3">
    <location>
        <begin position="746"/>
        <end position="824"/>
    </location>
</feature>
<dbReference type="InterPro" id="IPR013783">
    <property type="entry name" value="Ig-like_fold"/>
</dbReference>
<dbReference type="InterPro" id="IPR050640">
    <property type="entry name" value="Bact_2-comp_sensor_kinase"/>
</dbReference>
<dbReference type="PANTHER" id="PTHR34220:SF7">
    <property type="entry name" value="SENSOR HISTIDINE KINASE YPDA"/>
    <property type="match status" value="1"/>
</dbReference>
<dbReference type="Gene3D" id="3.30.565.10">
    <property type="entry name" value="Histidine kinase-like ATPase, C-terminal domain"/>
    <property type="match status" value="1"/>
</dbReference>
<dbReference type="Proteomes" id="UP000238882">
    <property type="component" value="Unassembled WGS sequence"/>
</dbReference>
<keyword evidence="2" id="KW-0812">Transmembrane</keyword>
<sequence length="951" mass="110244">MKKFLYILTFLFCFNNFGQEPYTINYTINDGLPTNTIYDAHQDKEGFIWFATDVGVIKYNSKDFVLFSSDDGLTDNEVFKIREDFKGRKWLLTLNGTPSYIKNDTIYNSENSTIIQKIESKNMLIDFYEDKDNNIYLISRNGNLTEISTDNTVNSIENIKINTSGIWKIGDELAILNSSGIYNPISKKLTKIDIGKVPYRVFHHKKEVFFNNFNRLYKVNSSGMFKQIITLPNDFEIINIYKESSSKIWICTRKGVFLVENKKIVKHFFKEKTVTSISKDIEGNYWLTTLQDGIFLIPSFSILQRDIAINTIANNDNNEIWFGGMENDYYIKKNNTFTKKTFNKNWRKDEISKIRFFTETTYIIGKVGLKKITKNYEIEIPINLNDILEQGDSLFLATAYLSKISKNELDQKEYDKIYHNRFLNRRIYTIKNVNSSIYLGTNIGLYCYKNNALIFLGDKFPELKSSINQIFYDDESNLLLVATSSKGLIILDNDVVKFSISKKDRLNNNTITTIKKTATATYLVGSNKGINSITLSGSNFTIKDFNTFLAFKNKKINDFSLVNDTLYIATNDQLIYFHKNYFTKKNTPPIVSFKSIYANNKKINFSLNKTIKYTDNNLKFEYDGISFLDEGNLNFFYKLNNTDWSSTEERTVNYKNLKAGNYNFALYAVNGFGHKSEVKKISFTIATPFWQTWWFLLLLILGIGLAIYYFLKLRLNYLQKQFLKEKKSILLEKENIALENQMLALEQKALRLQMNPHFIFNALNTIKGYYSEGNVQEASNYISNFSKLLRLLLENVEQYIPLSLEVEMLGLYLQLTQVRYQHKFDYQIIIDKNLNAKETSIPTLLLQPIIENAVIHGVSPKSSKGKIIVSFHKKENSLICIVNDDGIGRKASQKNKKTRHTSKAISITKERLALIEIQEITKCNLQFIDLMEDKKSTGTQVIITIPLLKIW</sequence>
<dbReference type="SUPFAM" id="SSF63829">
    <property type="entry name" value="Calcium-dependent phosphotriesterase"/>
    <property type="match status" value="1"/>
</dbReference>
<proteinExistence type="predicted"/>